<dbReference type="InterPro" id="IPR042406">
    <property type="entry name" value="VKORC1/VKORC1L1"/>
</dbReference>
<dbReference type="InterPro" id="IPR038354">
    <property type="entry name" value="VKOR_sf"/>
</dbReference>
<feature type="transmembrane region" description="Helical" evidence="12">
    <location>
        <begin position="71"/>
        <end position="92"/>
    </location>
</feature>
<dbReference type="CDD" id="cd12917">
    <property type="entry name" value="VKOR_euk"/>
    <property type="match status" value="1"/>
</dbReference>
<dbReference type="PANTHER" id="PTHR14519:SF8">
    <property type="entry name" value="VITAMIN K EPOXIDE REDUCTASE COMPLEX SUBUNIT 1"/>
    <property type="match status" value="1"/>
</dbReference>
<sequence length="131" mass="14472">MYVEMAVESQPGYKALCDISERASCSRVLSSKYAKGFGLLSSESSLKVPNCIYGIVFYSLVIFLSTFDQLLVTRVMFVFALSSIATSLYLAYLLAFVLYDFCVVCVSTYIVNGVLTALVYKKMTALSAKNK</sequence>
<evidence type="ECO:0000256" key="1">
    <source>
        <dbReference type="ARBA" id="ARBA00004477"/>
    </source>
</evidence>
<dbReference type="SMART" id="SM00756">
    <property type="entry name" value="VKc"/>
    <property type="match status" value="1"/>
</dbReference>
<protein>
    <recommendedName>
        <fullName evidence="3">vitamin-K-epoxide reductase (warfarin-sensitive)</fullName>
        <ecNumber evidence="3">1.17.4.4</ecNumber>
    </recommendedName>
</protein>
<dbReference type="InterPro" id="IPR012932">
    <property type="entry name" value="VKOR"/>
</dbReference>
<dbReference type="AlphaFoldDB" id="A0A8S0YR57"/>
<evidence type="ECO:0000259" key="13">
    <source>
        <dbReference type="SMART" id="SM00756"/>
    </source>
</evidence>
<name>A0A8S0YR57_ARCPL</name>
<evidence type="ECO:0000256" key="10">
    <source>
        <dbReference type="ARBA" id="ARBA00023157"/>
    </source>
</evidence>
<keyword evidence="6" id="KW-0256">Endoplasmic reticulum</keyword>
<keyword evidence="4 12" id="KW-0812">Transmembrane</keyword>
<comment type="subcellular location">
    <subcellularLocation>
        <location evidence="1">Endoplasmic reticulum membrane</location>
        <topology evidence="1">Multi-pass membrane protein</topology>
    </subcellularLocation>
</comment>
<feature type="transmembrane region" description="Helical" evidence="12">
    <location>
        <begin position="46"/>
        <end position="64"/>
    </location>
</feature>
<evidence type="ECO:0000256" key="11">
    <source>
        <dbReference type="ARBA" id="ARBA00023284"/>
    </source>
</evidence>
<evidence type="ECO:0000256" key="7">
    <source>
        <dbReference type="ARBA" id="ARBA00022989"/>
    </source>
</evidence>
<evidence type="ECO:0000256" key="8">
    <source>
        <dbReference type="ARBA" id="ARBA00023002"/>
    </source>
</evidence>
<dbReference type="EMBL" id="CADEBD010000051">
    <property type="protein sequence ID" value="CAB3221868.1"/>
    <property type="molecule type" value="Genomic_DNA"/>
</dbReference>
<dbReference type="EC" id="1.17.4.4" evidence="3"/>
<organism evidence="14 15">
    <name type="scientific">Arctia plantaginis</name>
    <name type="common">Wood tiger moth</name>
    <name type="synonym">Phalaena plantaginis</name>
    <dbReference type="NCBI Taxonomy" id="874455"/>
    <lineage>
        <taxon>Eukaryota</taxon>
        <taxon>Metazoa</taxon>
        <taxon>Ecdysozoa</taxon>
        <taxon>Arthropoda</taxon>
        <taxon>Hexapoda</taxon>
        <taxon>Insecta</taxon>
        <taxon>Pterygota</taxon>
        <taxon>Neoptera</taxon>
        <taxon>Endopterygota</taxon>
        <taxon>Lepidoptera</taxon>
        <taxon>Glossata</taxon>
        <taxon>Ditrysia</taxon>
        <taxon>Noctuoidea</taxon>
        <taxon>Erebidae</taxon>
        <taxon>Arctiinae</taxon>
        <taxon>Arctia</taxon>
    </lineage>
</organism>
<keyword evidence="9 12" id="KW-0472">Membrane</keyword>
<evidence type="ECO:0000256" key="4">
    <source>
        <dbReference type="ARBA" id="ARBA00022692"/>
    </source>
</evidence>
<dbReference type="GO" id="GO:0047057">
    <property type="term" value="F:vitamin-K-epoxide reductase (warfarin-sensitive) activity"/>
    <property type="evidence" value="ECO:0007669"/>
    <property type="project" value="UniProtKB-EC"/>
</dbReference>
<evidence type="ECO:0000256" key="12">
    <source>
        <dbReference type="SAM" id="Phobius"/>
    </source>
</evidence>
<evidence type="ECO:0000256" key="3">
    <source>
        <dbReference type="ARBA" id="ARBA00012278"/>
    </source>
</evidence>
<evidence type="ECO:0000256" key="6">
    <source>
        <dbReference type="ARBA" id="ARBA00022824"/>
    </source>
</evidence>
<dbReference type="PANTHER" id="PTHR14519">
    <property type="entry name" value="VITAMIN K EPOXIDE REDUCTASE COMPLEX, SUBUNIT 1"/>
    <property type="match status" value="1"/>
</dbReference>
<feature type="domain" description="Vitamin K epoxide reductase" evidence="13">
    <location>
        <begin position="1"/>
        <end position="123"/>
    </location>
</feature>
<keyword evidence="7 12" id="KW-1133">Transmembrane helix</keyword>
<dbReference type="GO" id="GO:0048038">
    <property type="term" value="F:quinone binding"/>
    <property type="evidence" value="ECO:0007669"/>
    <property type="project" value="UniProtKB-KW"/>
</dbReference>
<evidence type="ECO:0000256" key="5">
    <source>
        <dbReference type="ARBA" id="ARBA00022719"/>
    </source>
</evidence>
<gene>
    <name evidence="14" type="ORF">APLA_LOCUS1033</name>
</gene>
<dbReference type="GO" id="GO:0042373">
    <property type="term" value="P:vitamin K metabolic process"/>
    <property type="evidence" value="ECO:0007669"/>
    <property type="project" value="InterPro"/>
</dbReference>
<evidence type="ECO:0000256" key="9">
    <source>
        <dbReference type="ARBA" id="ARBA00023136"/>
    </source>
</evidence>
<dbReference type="OrthoDB" id="123207at2759"/>
<dbReference type="Pfam" id="PF07884">
    <property type="entry name" value="VKOR"/>
    <property type="match status" value="1"/>
</dbReference>
<evidence type="ECO:0000313" key="14">
    <source>
        <dbReference type="EMBL" id="CAB3221868.1"/>
    </source>
</evidence>
<comment type="caution">
    <text evidence="14">The sequence shown here is derived from an EMBL/GenBank/DDBJ whole genome shotgun (WGS) entry which is preliminary data.</text>
</comment>
<dbReference type="Gene3D" id="1.20.1440.130">
    <property type="entry name" value="VKOR domain"/>
    <property type="match status" value="1"/>
</dbReference>
<feature type="transmembrane region" description="Helical" evidence="12">
    <location>
        <begin position="98"/>
        <end position="120"/>
    </location>
</feature>
<keyword evidence="8" id="KW-0560">Oxidoreductase</keyword>
<comment type="similarity">
    <text evidence="2">Belongs to the VKOR family.</text>
</comment>
<keyword evidence="11" id="KW-0676">Redox-active center</keyword>
<keyword evidence="5" id="KW-0874">Quinone</keyword>
<evidence type="ECO:0000313" key="15">
    <source>
        <dbReference type="Proteomes" id="UP000494256"/>
    </source>
</evidence>
<reference evidence="14 15" key="1">
    <citation type="submission" date="2020-04" db="EMBL/GenBank/DDBJ databases">
        <authorList>
            <person name="Wallbank WR R."/>
            <person name="Pardo Diaz C."/>
            <person name="Kozak K."/>
            <person name="Martin S."/>
            <person name="Jiggins C."/>
            <person name="Moest M."/>
            <person name="Warren A I."/>
            <person name="Byers J.R.P. K."/>
            <person name="Montejo-Kovacevich G."/>
            <person name="Yen C E."/>
        </authorList>
    </citation>
    <scope>NUCLEOTIDE SEQUENCE [LARGE SCALE GENOMIC DNA]</scope>
</reference>
<accession>A0A8S0YR57</accession>
<proteinExistence type="inferred from homology"/>
<dbReference type="GO" id="GO:0005789">
    <property type="term" value="C:endoplasmic reticulum membrane"/>
    <property type="evidence" value="ECO:0007669"/>
    <property type="project" value="UniProtKB-SubCell"/>
</dbReference>
<evidence type="ECO:0000256" key="2">
    <source>
        <dbReference type="ARBA" id="ARBA00006214"/>
    </source>
</evidence>
<dbReference type="Proteomes" id="UP000494256">
    <property type="component" value="Unassembled WGS sequence"/>
</dbReference>
<keyword evidence="10" id="KW-1015">Disulfide bond</keyword>